<evidence type="ECO:0008006" key="3">
    <source>
        <dbReference type="Google" id="ProtNLM"/>
    </source>
</evidence>
<protein>
    <recommendedName>
        <fullName evidence="3">DUF4143 domain-containing protein</fullName>
    </recommendedName>
</protein>
<accession>A0A178IQ83</accession>
<proteinExistence type="predicted"/>
<keyword evidence="2" id="KW-1185">Reference proteome</keyword>
<organism evidence="1 2">
    <name type="scientific">Termitidicoccus mucosus</name>
    <dbReference type="NCBI Taxonomy" id="1184151"/>
    <lineage>
        <taxon>Bacteria</taxon>
        <taxon>Pseudomonadati</taxon>
        <taxon>Verrucomicrobiota</taxon>
        <taxon>Opitutia</taxon>
        <taxon>Opitutales</taxon>
        <taxon>Opitutaceae</taxon>
        <taxon>Termitidicoccus</taxon>
    </lineage>
</organism>
<sequence>MGLGEFELRYLRDKLKRKVDFLVVRDRKPWILIEIKKAETSLSPALAHFQNETGAAHAFQAVLDMPFVKADCFKTDTPTVVPAKTLFSQLL</sequence>
<dbReference type="AlphaFoldDB" id="A0A178IQ83"/>
<dbReference type="STRING" id="1184151.AW736_02785"/>
<dbReference type="EMBL" id="LRRQ01000024">
    <property type="protein sequence ID" value="OAM91517.1"/>
    <property type="molecule type" value="Genomic_DNA"/>
</dbReference>
<name>A0A178IQ83_9BACT</name>
<gene>
    <name evidence="1" type="ORF">AW736_02785</name>
</gene>
<evidence type="ECO:0000313" key="1">
    <source>
        <dbReference type="EMBL" id="OAM91517.1"/>
    </source>
</evidence>
<dbReference type="Proteomes" id="UP000078486">
    <property type="component" value="Unassembled WGS sequence"/>
</dbReference>
<comment type="caution">
    <text evidence="1">The sequence shown here is derived from an EMBL/GenBank/DDBJ whole genome shotgun (WGS) entry which is preliminary data.</text>
</comment>
<reference evidence="1 2" key="1">
    <citation type="submission" date="2016-01" db="EMBL/GenBank/DDBJ databases">
        <title>High potential of lignocellulose degradation of a new Verrucomicrobia species.</title>
        <authorList>
            <person name="Wang Y."/>
            <person name="Shi Y."/>
            <person name="Qiu Z."/>
            <person name="Liu S."/>
            <person name="Yang H."/>
        </authorList>
    </citation>
    <scope>NUCLEOTIDE SEQUENCE [LARGE SCALE GENOMIC DNA]</scope>
    <source>
        <strain evidence="1 2">TSB47</strain>
    </source>
</reference>
<evidence type="ECO:0000313" key="2">
    <source>
        <dbReference type="Proteomes" id="UP000078486"/>
    </source>
</evidence>